<feature type="region of interest" description="Disordered" evidence="12">
    <location>
        <begin position="609"/>
        <end position="660"/>
    </location>
</feature>
<comment type="pathway">
    <text evidence="11">Sulfur metabolism; glutathione metabolism.</text>
</comment>
<dbReference type="InterPro" id="IPR051792">
    <property type="entry name" value="GGT_bact"/>
</dbReference>
<name>A0A2L0F9B0_SORCE</name>
<feature type="compositionally biased region" description="Low complexity" evidence="12">
    <location>
        <begin position="609"/>
        <end position="623"/>
    </location>
</feature>
<dbReference type="InterPro" id="IPR043137">
    <property type="entry name" value="GGT_ssub_C"/>
</dbReference>
<dbReference type="PANTHER" id="PTHR43199:SF1">
    <property type="entry name" value="GLUTATHIONE HYDROLASE PROENZYME"/>
    <property type="match status" value="1"/>
</dbReference>
<dbReference type="InterPro" id="IPR043138">
    <property type="entry name" value="GGT_lsub"/>
</dbReference>
<evidence type="ECO:0000256" key="1">
    <source>
        <dbReference type="ARBA" id="ARBA00001049"/>
    </source>
</evidence>
<evidence type="ECO:0000256" key="5">
    <source>
        <dbReference type="ARBA" id="ARBA00022801"/>
    </source>
</evidence>
<evidence type="ECO:0000256" key="9">
    <source>
        <dbReference type="PIRSR" id="PIRSR600101-1"/>
    </source>
</evidence>
<comment type="similarity">
    <text evidence="3 11">Belongs to the gamma-glutamyltransferase family.</text>
</comment>
<feature type="compositionally biased region" description="Pro residues" evidence="12">
    <location>
        <begin position="64"/>
        <end position="74"/>
    </location>
</feature>
<keyword evidence="11" id="KW-0317">Glutathione biosynthesis</keyword>
<dbReference type="Gene3D" id="3.60.20.40">
    <property type="match status" value="1"/>
</dbReference>
<feature type="active site" description="Nucleophile" evidence="9">
    <location>
        <position position="431"/>
    </location>
</feature>
<dbReference type="GO" id="GO:0103068">
    <property type="term" value="F:leukotriene C4 gamma-glutamyl transferase activity"/>
    <property type="evidence" value="ECO:0007669"/>
    <property type="project" value="UniProtKB-EC"/>
</dbReference>
<keyword evidence="6 11" id="KW-0865">Zymogen</keyword>
<keyword evidence="5 11" id="KW-0378">Hydrolase</keyword>
<keyword evidence="4 11" id="KW-0808">Transferase</keyword>
<comment type="PTM">
    <text evidence="11">Cleaved by autocatalysis into a large and a small subunit.</text>
</comment>
<organism evidence="13 14">
    <name type="scientific">Sorangium cellulosum</name>
    <name type="common">Polyangium cellulosum</name>
    <dbReference type="NCBI Taxonomy" id="56"/>
    <lineage>
        <taxon>Bacteria</taxon>
        <taxon>Pseudomonadati</taxon>
        <taxon>Myxococcota</taxon>
        <taxon>Polyangia</taxon>
        <taxon>Polyangiales</taxon>
        <taxon>Polyangiaceae</taxon>
        <taxon>Sorangium</taxon>
    </lineage>
</organism>
<comment type="subunit">
    <text evidence="11">This enzyme consists of two polypeptide chains, which are synthesized in precursor form from a single polypeptide.</text>
</comment>
<dbReference type="Gene3D" id="1.10.246.130">
    <property type="match status" value="1"/>
</dbReference>
<dbReference type="RefSeq" id="WP_104986047.1">
    <property type="nucleotide sequence ID" value="NZ_CP012673.1"/>
</dbReference>
<evidence type="ECO:0000256" key="11">
    <source>
        <dbReference type="RuleBase" id="RU368036"/>
    </source>
</evidence>
<dbReference type="EMBL" id="CP012673">
    <property type="protein sequence ID" value="AUX48150.1"/>
    <property type="molecule type" value="Genomic_DNA"/>
</dbReference>
<dbReference type="Proteomes" id="UP000238348">
    <property type="component" value="Chromosome"/>
</dbReference>
<dbReference type="Pfam" id="PF01019">
    <property type="entry name" value="G_glu_transpept"/>
    <property type="match status" value="1"/>
</dbReference>
<evidence type="ECO:0000313" key="13">
    <source>
        <dbReference type="EMBL" id="AUX48150.1"/>
    </source>
</evidence>
<evidence type="ECO:0000256" key="4">
    <source>
        <dbReference type="ARBA" id="ARBA00022679"/>
    </source>
</evidence>
<evidence type="ECO:0000256" key="10">
    <source>
        <dbReference type="PIRSR" id="PIRSR600101-2"/>
    </source>
</evidence>
<comment type="catalytic activity">
    <reaction evidence="1 11">
        <text>an S-substituted glutathione + H2O = an S-substituted L-cysteinylglycine + L-glutamate</text>
        <dbReference type="Rhea" id="RHEA:59468"/>
        <dbReference type="ChEBI" id="CHEBI:15377"/>
        <dbReference type="ChEBI" id="CHEBI:29985"/>
        <dbReference type="ChEBI" id="CHEBI:90779"/>
        <dbReference type="ChEBI" id="CHEBI:143103"/>
        <dbReference type="EC" id="3.4.19.13"/>
    </reaction>
</comment>
<dbReference type="EC" id="3.4.19.13" evidence="11"/>
<evidence type="ECO:0000256" key="6">
    <source>
        <dbReference type="ARBA" id="ARBA00023145"/>
    </source>
</evidence>
<evidence type="ECO:0000256" key="2">
    <source>
        <dbReference type="ARBA" id="ARBA00001089"/>
    </source>
</evidence>
<dbReference type="UniPathway" id="UPA00204"/>
<evidence type="ECO:0000256" key="3">
    <source>
        <dbReference type="ARBA" id="ARBA00009381"/>
    </source>
</evidence>
<evidence type="ECO:0000256" key="8">
    <source>
        <dbReference type="ARBA" id="ARBA00047417"/>
    </source>
</evidence>
<dbReference type="GO" id="GO:0006750">
    <property type="term" value="P:glutathione biosynthetic process"/>
    <property type="evidence" value="ECO:0007669"/>
    <property type="project" value="UniProtKB-KW"/>
</dbReference>
<protein>
    <recommendedName>
        <fullName evidence="11">Glutathione hydrolase proenzyme</fullName>
        <ecNumber evidence="11">2.3.2.2</ecNumber>
        <ecNumber evidence="11">3.4.19.13</ecNumber>
    </recommendedName>
    <component>
        <recommendedName>
            <fullName evidence="11">Glutathione hydrolase large chain</fullName>
        </recommendedName>
    </component>
    <component>
        <recommendedName>
            <fullName evidence="11">Glutathione hydrolase small chain</fullName>
        </recommendedName>
    </component>
</protein>
<feature type="binding site" evidence="10">
    <location>
        <position position="512"/>
    </location>
    <ligand>
        <name>L-glutamate</name>
        <dbReference type="ChEBI" id="CHEBI:29985"/>
    </ligand>
</feature>
<sequence>MILLPVPRWRWALALALLAGCEVRPPPALVEGAAAPPATAGAPALTRAAAVAAPPAAAESAAAPPAPPPPPDPPIALASGGARAVRGDAGLVTSVEAHATRAGADVLRSGGNAVDAAVAVAFALAVTHPSAGNIGGGGFMMIRLASGETHAVDFREAAPASVTTEAILAMVRAGGYGYTSAGVPGSVAGLAFAHERFGSRPLAELLAPAIALARKGHRLGARQALTLRWAWPRLRGDRAASAIWGRGKAPLVQGDLVRQLDLARTLEAIAAEGPRAFYEGPIARKIAGAMRERGGHIAESDLGAYQAKLRAPLRFSYRGFTVDTMPPPSMGGVAFAEIMLTLERLKAHEAPAGSGLSLHLFVEAAKRAYADRRKVSADPDFTAPGTTRMLAMLLDGGYLMGRKPPVDPERATPAGDIAPIEDAIALESPQTTHFAVIDAQGNAVSCTTTQSASFGAKIVIPGTGILLGNALGAFSETGINAVAPGKRMASSMTPTIVSRGGKAALLLGSPGGDTIPNTVAQVLRNLVDHGMTIDEAVRHPRIHHQWLPDRVRVEQLNPPPKAALDDLVRRGHVVAMDPMPIGDANNVLIDGGGVAWGYADTREGGTAEGVAAAGKLGPAAQAGAPPPAASGPPPAASAPTPPSQPSAPIPPGASSPSSPP</sequence>
<feature type="compositionally biased region" description="Pro residues" evidence="12">
    <location>
        <begin position="624"/>
        <end position="660"/>
    </location>
</feature>
<dbReference type="AlphaFoldDB" id="A0A2L0F9B0"/>
<gene>
    <name evidence="13" type="ORF">SOCE26_096800</name>
</gene>
<dbReference type="PRINTS" id="PR01210">
    <property type="entry name" value="GGTRANSPTASE"/>
</dbReference>
<dbReference type="OrthoDB" id="5297205at2"/>
<evidence type="ECO:0000313" key="14">
    <source>
        <dbReference type="Proteomes" id="UP000238348"/>
    </source>
</evidence>
<dbReference type="GO" id="GO:0036374">
    <property type="term" value="F:glutathione hydrolase activity"/>
    <property type="evidence" value="ECO:0007669"/>
    <property type="project" value="UniProtKB-UniRule"/>
</dbReference>
<dbReference type="PANTHER" id="PTHR43199">
    <property type="entry name" value="GLUTATHIONE HYDROLASE"/>
    <property type="match status" value="1"/>
</dbReference>
<evidence type="ECO:0000256" key="7">
    <source>
        <dbReference type="ARBA" id="ARBA00023315"/>
    </source>
</evidence>
<keyword evidence="7 11" id="KW-0012">Acyltransferase</keyword>
<dbReference type="InterPro" id="IPR000101">
    <property type="entry name" value="GGT_peptidase"/>
</dbReference>
<dbReference type="GO" id="GO:0006751">
    <property type="term" value="P:glutathione catabolic process"/>
    <property type="evidence" value="ECO:0007669"/>
    <property type="project" value="UniProtKB-UniRule"/>
</dbReference>
<comment type="catalytic activity">
    <reaction evidence="8 11">
        <text>an N-terminal (5-L-glutamyl)-[peptide] + an alpha-amino acid = 5-L-glutamyl amino acid + an N-terminal L-alpha-aminoacyl-[peptide]</text>
        <dbReference type="Rhea" id="RHEA:23904"/>
        <dbReference type="Rhea" id="RHEA-COMP:9780"/>
        <dbReference type="Rhea" id="RHEA-COMP:9795"/>
        <dbReference type="ChEBI" id="CHEBI:77644"/>
        <dbReference type="ChEBI" id="CHEBI:78597"/>
        <dbReference type="ChEBI" id="CHEBI:78599"/>
        <dbReference type="ChEBI" id="CHEBI:78608"/>
        <dbReference type="EC" id="2.3.2.2"/>
    </reaction>
</comment>
<dbReference type="SUPFAM" id="SSF56235">
    <property type="entry name" value="N-terminal nucleophile aminohydrolases (Ntn hydrolases)"/>
    <property type="match status" value="1"/>
</dbReference>
<feature type="binding site" evidence="10">
    <location>
        <begin position="490"/>
        <end position="491"/>
    </location>
    <ligand>
        <name>L-glutamate</name>
        <dbReference type="ChEBI" id="CHEBI:29985"/>
    </ligand>
</feature>
<dbReference type="InterPro" id="IPR029055">
    <property type="entry name" value="Ntn_hydrolases_N"/>
</dbReference>
<accession>A0A2L0F9B0</accession>
<evidence type="ECO:0000256" key="12">
    <source>
        <dbReference type="SAM" id="MobiDB-lite"/>
    </source>
</evidence>
<reference evidence="13 14" key="1">
    <citation type="submission" date="2015-09" db="EMBL/GenBank/DDBJ databases">
        <title>Sorangium comparison.</title>
        <authorList>
            <person name="Zaburannyi N."/>
            <person name="Bunk B."/>
            <person name="Overmann J."/>
            <person name="Mueller R."/>
        </authorList>
    </citation>
    <scope>NUCLEOTIDE SEQUENCE [LARGE SCALE GENOMIC DNA]</scope>
    <source>
        <strain evidence="13 14">So ce26</strain>
    </source>
</reference>
<feature type="binding site" evidence="10">
    <location>
        <position position="155"/>
    </location>
    <ligand>
        <name>L-glutamate</name>
        <dbReference type="ChEBI" id="CHEBI:29985"/>
    </ligand>
</feature>
<feature type="region of interest" description="Disordered" evidence="12">
    <location>
        <begin position="59"/>
        <end position="79"/>
    </location>
</feature>
<comment type="catalytic activity">
    <reaction evidence="2 11">
        <text>glutathione + H2O = L-cysteinylglycine + L-glutamate</text>
        <dbReference type="Rhea" id="RHEA:28807"/>
        <dbReference type="ChEBI" id="CHEBI:15377"/>
        <dbReference type="ChEBI" id="CHEBI:29985"/>
        <dbReference type="ChEBI" id="CHEBI:57925"/>
        <dbReference type="ChEBI" id="CHEBI:61694"/>
        <dbReference type="EC" id="3.4.19.13"/>
    </reaction>
</comment>
<proteinExistence type="inferred from homology"/>
<dbReference type="NCBIfam" id="TIGR00066">
    <property type="entry name" value="g_glut_trans"/>
    <property type="match status" value="1"/>
</dbReference>
<dbReference type="EC" id="2.3.2.2" evidence="11"/>